<reference evidence="2" key="1">
    <citation type="submission" date="2022-11" db="UniProtKB">
        <authorList>
            <consortium name="WormBaseParasite"/>
        </authorList>
    </citation>
    <scope>IDENTIFICATION</scope>
</reference>
<dbReference type="WBParaSite" id="jg10440">
    <property type="protein sequence ID" value="jg10440"/>
    <property type="gene ID" value="jg10440"/>
</dbReference>
<dbReference type="Proteomes" id="UP000887574">
    <property type="component" value="Unplaced"/>
</dbReference>
<evidence type="ECO:0000313" key="2">
    <source>
        <dbReference type="WBParaSite" id="jg10440"/>
    </source>
</evidence>
<proteinExistence type="predicted"/>
<evidence type="ECO:0000313" key="1">
    <source>
        <dbReference type="Proteomes" id="UP000887574"/>
    </source>
</evidence>
<organism evidence="1 2">
    <name type="scientific">Ditylenchus dipsaci</name>
    <dbReference type="NCBI Taxonomy" id="166011"/>
    <lineage>
        <taxon>Eukaryota</taxon>
        <taxon>Metazoa</taxon>
        <taxon>Ecdysozoa</taxon>
        <taxon>Nematoda</taxon>
        <taxon>Chromadorea</taxon>
        <taxon>Rhabditida</taxon>
        <taxon>Tylenchina</taxon>
        <taxon>Tylenchomorpha</taxon>
        <taxon>Sphaerularioidea</taxon>
        <taxon>Anguinidae</taxon>
        <taxon>Anguininae</taxon>
        <taxon>Ditylenchus</taxon>
    </lineage>
</organism>
<accession>A0A915CND4</accession>
<sequence>MVVLPIDKKTILKTIPEVEDEDSDALVIPLIGERSSKSRVKRIFELSKRSVLRGGPMDNNLWTGYLYSPGFGLWSGRGERMVEEQEVSLEETSQPASSDGEKEEEWMLDCGNGNVEYPVWSNASLEVPVRSLLASEGEVTDCEQNFDVVDSAGNCTINTTVNNSTANHYYTAISATDPILNTTTKPTVNSTVGCKVDPQPRLLKPMMLNQILQ</sequence>
<dbReference type="AlphaFoldDB" id="A0A915CND4"/>
<name>A0A915CND4_9BILA</name>
<keyword evidence="1" id="KW-1185">Reference proteome</keyword>
<protein>
    <submittedName>
        <fullName evidence="2">Uncharacterized protein</fullName>
    </submittedName>
</protein>